<comment type="caution">
    <text evidence="9">The sequence shown here is derived from an EMBL/GenBank/DDBJ whole genome shotgun (WGS) entry which is preliminary data.</text>
</comment>
<comment type="subcellular location">
    <subcellularLocation>
        <location evidence="1 5 6">Nucleus</location>
    </subcellularLocation>
</comment>
<evidence type="ECO:0000256" key="4">
    <source>
        <dbReference type="ARBA" id="ARBA00023242"/>
    </source>
</evidence>
<evidence type="ECO:0000256" key="5">
    <source>
        <dbReference type="PROSITE-ProRule" id="PRU00108"/>
    </source>
</evidence>
<feature type="domain" description="Homeobox" evidence="8">
    <location>
        <begin position="214"/>
        <end position="274"/>
    </location>
</feature>
<dbReference type="AlphaFoldDB" id="A0A210QIS5"/>
<dbReference type="InterPro" id="IPR001356">
    <property type="entry name" value="HD"/>
</dbReference>
<dbReference type="OrthoDB" id="6159439at2759"/>
<dbReference type="Gene3D" id="1.10.10.60">
    <property type="entry name" value="Homeodomain-like"/>
    <property type="match status" value="1"/>
</dbReference>
<keyword evidence="10" id="KW-1185">Reference proteome</keyword>
<dbReference type="PANTHER" id="PTHR24334:SF0">
    <property type="entry name" value="HOMEOBOX PROTEIN UNPLUGGED"/>
    <property type="match status" value="1"/>
</dbReference>
<dbReference type="InterPro" id="IPR020479">
    <property type="entry name" value="HD_metazoa"/>
</dbReference>
<dbReference type="InterPro" id="IPR009057">
    <property type="entry name" value="Homeodomain-like_sf"/>
</dbReference>
<dbReference type="GO" id="GO:0051960">
    <property type="term" value="P:regulation of nervous system development"/>
    <property type="evidence" value="ECO:0007669"/>
    <property type="project" value="TreeGrafter"/>
</dbReference>
<evidence type="ECO:0000256" key="3">
    <source>
        <dbReference type="ARBA" id="ARBA00023155"/>
    </source>
</evidence>
<feature type="DNA-binding region" description="Homeobox" evidence="5">
    <location>
        <begin position="216"/>
        <end position="275"/>
    </location>
</feature>
<keyword evidence="2 5" id="KW-0238">DNA-binding</keyword>
<sequence>MHRPNVGGSFSIESLMAPTTNPRFGPMMCNGYVFMPPTGLPQTPMSPSMLSPDSMAYQMQSYAQSQFIRGQIAAANSASFRNHLHLSGLAAMLPYSGAKSLDSKLTPIPGDISLDSHVQSRSPETSGSESPDTSPVPRMFQEEAAGRCPPYFPDHSAESKHYDVSQPEPDTDTDEMDIVDEETDDERTVHTDTDSAHNNTDSLERTKDTITTSVKMRRRRTAFTSEQLLELEKEFHSKKYLSLTERSQIAHNLKLSEVQVKIWFQNRRAKWKRVKAGMIHGRTPNEISGKPKIIVPIPVHVNRIAIRSQHQQIEKTIRQTQ</sequence>
<dbReference type="Proteomes" id="UP000242188">
    <property type="component" value="Unassembled WGS sequence"/>
</dbReference>
<protein>
    <submittedName>
        <fullName evidence="9">Homeobox protein GBX-2</fullName>
    </submittedName>
</protein>
<dbReference type="EMBL" id="NEDP02003435">
    <property type="protein sequence ID" value="OWF48664.1"/>
    <property type="molecule type" value="Genomic_DNA"/>
</dbReference>
<dbReference type="GO" id="GO:0005634">
    <property type="term" value="C:nucleus"/>
    <property type="evidence" value="ECO:0007669"/>
    <property type="project" value="UniProtKB-SubCell"/>
</dbReference>
<evidence type="ECO:0000259" key="8">
    <source>
        <dbReference type="PROSITE" id="PS50071"/>
    </source>
</evidence>
<dbReference type="InterPro" id="IPR017970">
    <property type="entry name" value="Homeobox_CS"/>
</dbReference>
<dbReference type="PROSITE" id="PS50071">
    <property type="entry name" value="HOMEOBOX_2"/>
    <property type="match status" value="1"/>
</dbReference>
<dbReference type="STRING" id="6573.A0A210QIS5"/>
<dbReference type="InterPro" id="IPR042982">
    <property type="entry name" value="GBX-1/2"/>
</dbReference>
<evidence type="ECO:0000313" key="9">
    <source>
        <dbReference type="EMBL" id="OWF48664.1"/>
    </source>
</evidence>
<organism evidence="9 10">
    <name type="scientific">Mizuhopecten yessoensis</name>
    <name type="common">Japanese scallop</name>
    <name type="synonym">Patinopecten yessoensis</name>
    <dbReference type="NCBI Taxonomy" id="6573"/>
    <lineage>
        <taxon>Eukaryota</taxon>
        <taxon>Metazoa</taxon>
        <taxon>Spiralia</taxon>
        <taxon>Lophotrochozoa</taxon>
        <taxon>Mollusca</taxon>
        <taxon>Bivalvia</taxon>
        <taxon>Autobranchia</taxon>
        <taxon>Pteriomorphia</taxon>
        <taxon>Pectinida</taxon>
        <taxon>Pectinoidea</taxon>
        <taxon>Pectinidae</taxon>
        <taxon>Mizuhopecten</taxon>
    </lineage>
</organism>
<dbReference type="SMART" id="SM00389">
    <property type="entry name" value="HOX"/>
    <property type="match status" value="1"/>
</dbReference>
<dbReference type="SUPFAM" id="SSF46689">
    <property type="entry name" value="Homeodomain-like"/>
    <property type="match status" value="1"/>
</dbReference>
<dbReference type="GO" id="GO:0000981">
    <property type="term" value="F:DNA-binding transcription factor activity, RNA polymerase II-specific"/>
    <property type="evidence" value="ECO:0007669"/>
    <property type="project" value="InterPro"/>
</dbReference>
<name>A0A210QIS5_MIZYE</name>
<evidence type="ECO:0000256" key="1">
    <source>
        <dbReference type="ARBA" id="ARBA00004123"/>
    </source>
</evidence>
<evidence type="ECO:0000256" key="7">
    <source>
        <dbReference type="SAM" id="MobiDB-lite"/>
    </source>
</evidence>
<dbReference type="PANTHER" id="PTHR24334">
    <property type="entry name" value="HOMEOBOX PROTEIN GBX"/>
    <property type="match status" value="1"/>
</dbReference>
<feature type="compositionally biased region" description="Polar residues" evidence="7">
    <location>
        <begin position="116"/>
        <end position="133"/>
    </location>
</feature>
<dbReference type="CDD" id="cd00086">
    <property type="entry name" value="homeodomain"/>
    <property type="match status" value="1"/>
</dbReference>
<evidence type="ECO:0000313" key="10">
    <source>
        <dbReference type="Proteomes" id="UP000242188"/>
    </source>
</evidence>
<keyword evidence="3 5" id="KW-0371">Homeobox</keyword>
<feature type="region of interest" description="Disordered" evidence="7">
    <location>
        <begin position="106"/>
        <end position="175"/>
    </location>
</feature>
<gene>
    <name evidence="9" type="ORF">KP79_PYT04644</name>
</gene>
<reference evidence="9 10" key="1">
    <citation type="journal article" date="2017" name="Nat. Ecol. Evol.">
        <title>Scallop genome provides insights into evolution of bilaterian karyotype and development.</title>
        <authorList>
            <person name="Wang S."/>
            <person name="Zhang J."/>
            <person name="Jiao W."/>
            <person name="Li J."/>
            <person name="Xun X."/>
            <person name="Sun Y."/>
            <person name="Guo X."/>
            <person name="Huan P."/>
            <person name="Dong B."/>
            <person name="Zhang L."/>
            <person name="Hu X."/>
            <person name="Sun X."/>
            <person name="Wang J."/>
            <person name="Zhao C."/>
            <person name="Wang Y."/>
            <person name="Wang D."/>
            <person name="Huang X."/>
            <person name="Wang R."/>
            <person name="Lv J."/>
            <person name="Li Y."/>
            <person name="Zhang Z."/>
            <person name="Liu B."/>
            <person name="Lu W."/>
            <person name="Hui Y."/>
            <person name="Liang J."/>
            <person name="Zhou Z."/>
            <person name="Hou R."/>
            <person name="Li X."/>
            <person name="Liu Y."/>
            <person name="Li H."/>
            <person name="Ning X."/>
            <person name="Lin Y."/>
            <person name="Zhao L."/>
            <person name="Xing Q."/>
            <person name="Dou J."/>
            <person name="Li Y."/>
            <person name="Mao J."/>
            <person name="Guo H."/>
            <person name="Dou H."/>
            <person name="Li T."/>
            <person name="Mu C."/>
            <person name="Jiang W."/>
            <person name="Fu Q."/>
            <person name="Fu X."/>
            <person name="Miao Y."/>
            <person name="Liu J."/>
            <person name="Yu Q."/>
            <person name="Li R."/>
            <person name="Liao H."/>
            <person name="Li X."/>
            <person name="Kong Y."/>
            <person name="Jiang Z."/>
            <person name="Chourrout D."/>
            <person name="Li R."/>
            <person name="Bao Z."/>
        </authorList>
    </citation>
    <scope>NUCLEOTIDE SEQUENCE [LARGE SCALE GENOMIC DNA]</scope>
    <source>
        <strain evidence="9 10">PY_sf001</strain>
    </source>
</reference>
<dbReference type="GO" id="GO:0000977">
    <property type="term" value="F:RNA polymerase II transcription regulatory region sequence-specific DNA binding"/>
    <property type="evidence" value="ECO:0007669"/>
    <property type="project" value="TreeGrafter"/>
</dbReference>
<accession>A0A210QIS5</accession>
<evidence type="ECO:0000256" key="6">
    <source>
        <dbReference type="RuleBase" id="RU000682"/>
    </source>
</evidence>
<proteinExistence type="predicted"/>
<dbReference type="PRINTS" id="PR00024">
    <property type="entry name" value="HOMEOBOX"/>
</dbReference>
<dbReference type="Pfam" id="PF00046">
    <property type="entry name" value="Homeodomain"/>
    <property type="match status" value="1"/>
</dbReference>
<keyword evidence="4 5" id="KW-0539">Nucleus</keyword>
<dbReference type="PROSITE" id="PS00027">
    <property type="entry name" value="HOMEOBOX_1"/>
    <property type="match status" value="1"/>
</dbReference>
<evidence type="ECO:0000256" key="2">
    <source>
        <dbReference type="ARBA" id="ARBA00023125"/>
    </source>
</evidence>